<comment type="function">
    <text evidence="9">Involved in the assembly of the cytochrome c oxidase complex.</text>
</comment>
<dbReference type="PIRSF" id="PIRSF007871">
    <property type="entry name" value="Cox20"/>
    <property type="match status" value="1"/>
</dbReference>
<feature type="region of interest" description="Disordered" evidence="11">
    <location>
        <begin position="1"/>
        <end position="24"/>
    </location>
</feature>
<dbReference type="PANTHER" id="PTHR31586">
    <property type="entry name" value="CYTOCHROME C OXIDASE PROTEIN 20"/>
    <property type="match status" value="1"/>
</dbReference>
<evidence type="ECO:0000256" key="5">
    <source>
        <dbReference type="ARBA" id="ARBA00022792"/>
    </source>
</evidence>
<dbReference type="EMBL" id="CP138591">
    <property type="protein sequence ID" value="WPH04120.1"/>
    <property type="molecule type" value="Genomic_DNA"/>
</dbReference>
<dbReference type="PANTHER" id="PTHR31586:SF1">
    <property type="entry name" value="CYTOCHROME C OXIDASE ASSEMBLY PROTEIN COX20, MITOCHONDRIAL"/>
    <property type="match status" value="1"/>
</dbReference>
<comment type="subcellular location">
    <subcellularLocation>
        <location evidence="1 9">Mitochondrion inner membrane</location>
    </subcellularLocation>
</comment>
<keyword evidence="6 12" id="KW-1133">Transmembrane helix</keyword>
<keyword evidence="8 9" id="KW-0472">Membrane</keyword>
<evidence type="ECO:0000256" key="9">
    <source>
        <dbReference type="PIRNR" id="PIRNR007871"/>
    </source>
</evidence>
<gene>
    <name evidence="13" type="ORF">R9X50_00700500</name>
</gene>
<feature type="transmembrane region" description="Helical" evidence="12">
    <location>
        <begin position="91"/>
        <end position="113"/>
    </location>
</feature>
<evidence type="ECO:0000256" key="1">
    <source>
        <dbReference type="ARBA" id="ARBA00004273"/>
    </source>
</evidence>
<sequence>MADDTRKSREDLSREALNVNPDNKAFTGQQWAQQGGKLMPYTPPENANMMAGGTEHTAGGKTPEVSLGNAVKDITWNDFTELHKRPCVRDALLTGMTGGFALGGVRAIFGASIFTACSWAVGTFCAGSSVAYQYCYYKRHAEKEGMMRAVEILQKKDEQKRARELHREKMKEQRRELKEKEQDAQFAALHAKDGSSGKPWWKVW</sequence>
<dbReference type="GO" id="GO:0033617">
    <property type="term" value="P:mitochondrial respiratory chain complex IV assembly"/>
    <property type="evidence" value="ECO:0007669"/>
    <property type="project" value="InterPro"/>
</dbReference>
<evidence type="ECO:0000256" key="12">
    <source>
        <dbReference type="SAM" id="Phobius"/>
    </source>
</evidence>
<evidence type="ECO:0000313" key="14">
    <source>
        <dbReference type="Proteomes" id="UP001303373"/>
    </source>
</evidence>
<protein>
    <recommendedName>
        <fullName evidence="3 9">Cytochrome c oxidase assembly protein COX20, mitochondrial</fullName>
    </recommendedName>
</protein>
<keyword evidence="7 9" id="KW-0496">Mitochondrion</keyword>
<feature type="transmembrane region" description="Helical" evidence="12">
    <location>
        <begin position="119"/>
        <end position="137"/>
    </location>
</feature>
<feature type="compositionally biased region" description="Basic and acidic residues" evidence="11">
    <location>
        <begin position="1"/>
        <end position="14"/>
    </location>
</feature>
<evidence type="ECO:0000256" key="4">
    <source>
        <dbReference type="ARBA" id="ARBA00022692"/>
    </source>
</evidence>
<proteinExistence type="inferred from homology"/>
<keyword evidence="5 9" id="KW-0999">Mitochondrion inner membrane</keyword>
<evidence type="ECO:0000256" key="8">
    <source>
        <dbReference type="ARBA" id="ARBA00023136"/>
    </source>
</evidence>
<evidence type="ECO:0000256" key="10">
    <source>
        <dbReference type="SAM" id="Coils"/>
    </source>
</evidence>
<evidence type="ECO:0000256" key="3">
    <source>
        <dbReference type="ARBA" id="ARBA00017689"/>
    </source>
</evidence>
<reference evidence="13 14" key="1">
    <citation type="submission" date="2023-11" db="EMBL/GenBank/DDBJ databases">
        <title>An acidophilic fungus is an integral part of prey digestion in a carnivorous sundew plant.</title>
        <authorList>
            <person name="Tsai I.J."/>
        </authorList>
    </citation>
    <scope>NUCLEOTIDE SEQUENCE [LARGE SCALE GENOMIC DNA]</scope>
    <source>
        <strain evidence="13">169a</strain>
    </source>
</reference>
<accession>A0AAQ3MA93</accession>
<evidence type="ECO:0000256" key="2">
    <source>
        <dbReference type="ARBA" id="ARBA00009575"/>
    </source>
</evidence>
<dbReference type="Pfam" id="PF12597">
    <property type="entry name" value="Cox20"/>
    <property type="match status" value="1"/>
</dbReference>
<feature type="coiled-coil region" evidence="10">
    <location>
        <begin position="155"/>
        <end position="190"/>
    </location>
</feature>
<keyword evidence="4 12" id="KW-0812">Transmembrane</keyword>
<dbReference type="AlphaFoldDB" id="A0AAQ3MA93"/>
<dbReference type="Proteomes" id="UP001303373">
    <property type="component" value="Chromosome 12"/>
</dbReference>
<dbReference type="InterPro" id="IPR022533">
    <property type="entry name" value="Cox20"/>
</dbReference>
<name>A0AAQ3MA93_9PEZI</name>
<evidence type="ECO:0000256" key="7">
    <source>
        <dbReference type="ARBA" id="ARBA00023128"/>
    </source>
</evidence>
<evidence type="ECO:0000256" key="6">
    <source>
        <dbReference type="ARBA" id="ARBA00022989"/>
    </source>
</evidence>
<keyword evidence="14" id="KW-1185">Reference proteome</keyword>
<keyword evidence="10" id="KW-0175">Coiled coil</keyword>
<comment type="similarity">
    <text evidence="2 9">Belongs to the COX20 family.</text>
</comment>
<evidence type="ECO:0000313" key="13">
    <source>
        <dbReference type="EMBL" id="WPH04120.1"/>
    </source>
</evidence>
<organism evidence="13 14">
    <name type="scientific">Acrodontium crateriforme</name>
    <dbReference type="NCBI Taxonomy" id="150365"/>
    <lineage>
        <taxon>Eukaryota</taxon>
        <taxon>Fungi</taxon>
        <taxon>Dikarya</taxon>
        <taxon>Ascomycota</taxon>
        <taxon>Pezizomycotina</taxon>
        <taxon>Dothideomycetes</taxon>
        <taxon>Dothideomycetidae</taxon>
        <taxon>Mycosphaerellales</taxon>
        <taxon>Teratosphaeriaceae</taxon>
        <taxon>Acrodontium</taxon>
    </lineage>
</organism>
<evidence type="ECO:0000256" key="11">
    <source>
        <dbReference type="SAM" id="MobiDB-lite"/>
    </source>
</evidence>
<dbReference type="GO" id="GO:0005743">
    <property type="term" value="C:mitochondrial inner membrane"/>
    <property type="evidence" value="ECO:0007669"/>
    <property type="project" value="UniProtKB-SubCell"/>
</dbReference>